<proteinExistence type="predicted"/>
<dbReference type="EMBL" id="CP011970">
    <property type="protein sequence ID" value="AKP44729.1"/>
    <property type="molecule type" value="Genomic_DNA"/>
</dbReference>
<gene>
    <name evidence="1" type="ORF">CDIF1296T_phi055</name>
</gene>
<protein>
    <submittedName>
        <fullName evidence="1">Uncharacterized protein</fullName>
    </submittedName>
</protein>
<name>A0ACA7UNJ7_CLODI</name>
<organism evidence="1 2">
    <name type="scientific">Clostridioides difficile ATCC 9689 = DSM 1296</name>
    <dbReference type="NCBI Taxonomy" id="1121308"/>
    <lineage>
        <taxon>Bacteria</taxon>
        <taxon>Bacillati</taxon>
        <taxon>Bacillota</taxon>
        <taxon>Clostridia</taxon>
        <taxon>Peptostreptococcales</taxon>
        <taxon>Peptostreptococcaceae</taxon>
        <taxon>Clostridioides</taxon>
    </lineage>
</organism>
<sequence length="219" mass="25895">MYTIKDVIDVLKSTRNCNLKCNDCILNKSIVTNKIEKTLCWWLEETRKSLKLSHSNIECDKQIEILKEVNDIIFECEDKTCNKCIFGEEVSNLYSSCDILEKICDELSKKTCKLIEKINYYHDYTYEKLYCLENVKTGEKFAVEENQIKRYNILNTNFGGANMFKYDDYVNLTNSLELPEEIRNKCVRVVMTLENMQDIMIVHKFKTYVVNEKYIEKVS</sequence>
<reference evidence="1 2" key="1">
    <citation type="journal article" date="2015" name="Genome Announc.">
        <title>Complete Genome Sequence of the Novel Temperate Clostridium difficile Phage phiCDIF1296T.</title>
        <authorList>
            <person name="Wittmann J."/>
            <person name="Riedel T."/>
            <person name="Bunk B."/>
            <person name="Sproer C."/>
            <person name="Gronow S."/>
            <person name="Overmann J."/>
        </authorList>
    </citation>
    <scope>NUCLEOTIDE SEQUENCE [LARGE SCALE GENOMIC DNA]</scope>
    <source>
        <strain evidence="2">ATCC 9689 / DSM 1296 / BCRC 10642 / JCM 1296 / NCIMB 10666 / NCTC 11209 / 90556-M6S</strain>
    </source>
</reference>
<dbReference type="Proteomes" id="UP001510562">
    <property type="component" value="Chromosome"/>
</dbReference>
<accession>A0ACA7UNJ7</accession>
<evidence type="ECO:0000313" key="1">
    <source>
        <dbReference type="EMBL" id="AKP44729.1"/>
    </source>
</evidence>
<evidence type="ECO:0000313" key="2">
    <source>
        <dbReference type="Proteomes" id="UP001510562"/>
    </source>
</evidence>
<keyword evidence="2" id="KW-1185">Reference proteome</keyword>